<dbReference type="Proteomes" id="UP000199076">
    <property type="component" value="Unassembled WGS sequence"/>
</dbReference>
<keyword evidence="9" id="KW-1185">Reference proteome</keyword>
<evidence type="ECO:0000256" key="7">
    <source>
        <dbReference type="SAM" id="Phobius"/>
    </source>
</evidence>
<dbReference type="EMBL" id="FNBK01000006">
    <property type="protein sequence ID" value="SDF45304.1"/>
    <property type="molecule type" value="Genomic_DNA"/>
</dbReference>
<dbReference type="AlphaFoldDB" id="A0A1G7L7J9"/>
<dbReference type="STRING" id="660518.SAMN05216218_106189"/>
<dbReference type="InterPro" id="IPR022791">
    <property type="entry name" value="L-PG_synthase/AglD"/>
</dbReference>
<evidence type="ECO:0000256" key="1">
    <source>
        <dbReference type="ARBA" id="ARBA00004651"/>
    </source>
</evidence>
<comment type="subcellular location">
    <subcellularLocation>
        <location evidence="1">Cell membrane</location>
        <topology evidence="1">Multi-pass membrane protein</topology>
    </subcellularLocation>
</comment>
<dbReference type="PANTHER" id="PTHR39087">
    <property type="entry name" value="UPF0104 MEMBRANE PROTEIN MJ1595"/>
    <property type="match status" value="1"/>
</dbReference>
<dbReference type="Pfam" id="PF03706">
    <property type="entry name" value="LPG_synthase_TM"/>
    <property type="match status" value="1"/>
</dbReference>
<evidence type="ECO:0008006" key="10">
    <source>
        <dbReference type="Google" id="ProtNLM"/>
    </source>
</evidence>
<proteinExistence type="inferred from homology"/>
<sequence>MDGERGATALGFAAAIVVLGVVFWIVGIDKTVQALRSASLPIALLVVPVAVCWLTMWGMALHTVLRALDAPVSAPRAVLVFVSAMFANNVTPFGQAGGEPLSALLISESADTEYETGLAAIASVDALHFVPSIGLATLGLGYIAVQTVTLGRNLLLAAGAVAVLATAVPLAAFLGWRYRYELEAAVVRVLTPVIRGVGSLVPGREPIEPAVIERRIEGFFEAIDRVAASRRTIITALGFSLAGWISLASALWVAAYAVGVTVPFAAVIIVVPIGSIAGVTPLPGGLGGIEAAFAALLVATTGIAGSTAFAAVFIHRAATYWLSTITGGGIAAAIWTRRSQKRRANSE</sequence>
<organism evidence="8 9">
    <name type="scientific">Halorientalis regularis</name>
    <dbReference type="NCBI Taxonomy" id="660518"/>
    <lineage>
        <taxon>Archaea</taxon>
        <taxon>Methanobacteriati</taxon>
        <taxon>Methanobacteriota</taxon>
        <taxon>Stenosarchaea group</taxon>
        <taxon>Halobacteria</taxon>
        <taxon>Halobacteriales</taxon>
        <taxon>Haloarculaceae</taxon>
        <taxon>Halorientalis</taxon>
    </lineage>
</organism>
<evidence type="ECO:0000313" key="9">
    <source>
        <dbReference type="Proteomes" id="UP000199076"/>
    </source>
</evidence>
<accession>A0A1G7L7J9</accession>
<name>A0A1G7L7J9_9EURY</name>
<dbReference type="OrthoDB" id="15513at2157"/>
<keyword evidence="6 7" id="KW-0472">Membrane</keyword>
<evidence type="ECO:0000256" key="4">
    <source>
        <dbReference type="ARBA" id="ARBA00022692"/>
    </source>
</evidence>
<dbReference type="RefSeq" id="WP_092691234.1">
    <property type="nucleotide sequence ID" value="NZ_FNBK01000006.1"/>
</dbReference>
<feature type="transmembrane region" description="Helical" evidence="7">
    <location>
        <begin position="6"/>
        <end position="26"/>
    </location>
</feature>
<comment type="similarity">
    <text evidence="2">Belongs to the UPF0104 family.</text>
</comment>
<dbReference type="NCBIfam" id="TIGR00374">
    <property type="entry name" value="flippase-like domain"/>
    <property type="match status" value="1"/>
</dbReference>
<keyword evidence="4 7" id="KW-0812">Transmembrane</keyword>
<keyword evidence="3" id="KW-1003">Cell membrane</keyword>
<keyword evidence="5 7" id="KW-1133">Transmembrane helix</keyword>
<feature type="transmembrane region" description="Helical" evidence="7">
    <location>
        <begin position="38"/>
        <end position="60"/>
    </location>
</feature>
<dbReference type="GO" id="GO:0005886">
    <property type="term" value="C:plasma membrane"/>
    <property type="evidence" value="ECO:0007669"/>
    <property type="project" value="UniProtKB-SubCell"/>
</dbReference>
<feature type="transmembrane region" description="Helical" evidence="7">
    <location>
        <begin position="291"/>
        <end position="314"/>
    </location>
</feature>
<gene>
    <name evidence="8" type="ORF">SAMN05216218_106189</name>
</gene>
<evidence type="ECO:0000256" key="3">
    <source>
        <dbReference type="ARBA" id="ARBA00022475"/>
    </source>
</evidence>
<evidence type="ECO:0000256" key="6">
    <source>
        <dbReference type="ARBA" id="ARBA00023136"/>
    </source>
</evidence>
<evidence type="ECO:0000256" key="5">
    <source>
        <dbReference type="ARBA" id="ARBA00022989"/>
    </source>
</evidence>
<reference evidence="9" key="1">
    <citation type="submission" date="2016-10" db="EMBL/GenBank/DDBJ databases">
        <authorList>
            <person name="Varghese N."/>
            <person name="Submissions S."/>
        </authorList>
    </citation>
    <scope>NUCLEOTIDE SEQUENCE [LARGE SCALE GENOMIC DNA]</scope>
    <source>
        <strain evidence="9">IBRC-M 10760</strain>
    </source>
</reference>
<dbReference type="PANTHER" id="PTHR39087:SF2">
    <property type="entry name" value="UPF0104 MEMBRANE PROTEIN MJ1595"/>
    <property type="match status" value="1"/>
</dbReference>
<protein>
    <recommendedName>
        <fullName evidence="10">Lysylphosphatidylglycerol synthase TM region</fullName>
    </recommendedName>
</protein>
<feature type="transmembrane region" description="Helical" evidence="7">
    <location>
        <begin position="320"/>
        <end position="336"/>
    </location>
</feature>
<evidence type="ECO:0000313" key="8">
    <source>
        <dbReference type="EMBL" id="SDF45304.1"/>
    </source>
</evidence>
<feature type="transmembrane region" description="Helical" evidence="7">
    <location>
        <begin position="260"/>
        <end position="279"/>
    </location>
</feature>
<feature type="transmembrane region" description="Helical" evidence="7">
    <location>
        <begin position="233"/>
        <end position="254"/>
    </location>
</feature>
<feature type="transmembrane region" description="Helical" evidence="7">
    <location>
        <begin position="154"/>
        <end position="176"/>
    </location>
</feature>
<evidence type="ECO:0000256" key="2">
    <source>
        <dbReference type="ARBA" id="ARBA00011061"/>
    </source>
</evidence>